<evidence type="ECO:0000256" key="1">
    <source>
        <dbReference type="ARBA" id="ARBA00010996"/>
    </source>
</evidence>
<accession>A0A0C2HPR9</accession>
<reference evidence="7" key="2">
    <citation type="submission" date="2020-04" db="EMBL/GenBank/DDBJ databases">
        <title>Genome analysis and biological profiling of marine Cellulosimicrobium funkei MOSEL-ME6.</title>
        <authorList>
            <person name="Tanveer F."/>
            <person name="Xie Y."/>
            <person name="Shinwari Z.K."/>
        </authorList>
    </citation>
    <scope>NUCLEOTIDE SEQUENCE [LARGE SCALE GENOMIC DNA]</scope>
    <source>
        <strain evidence="7">MOSEL-ME25</strain>
    </source>
</reference>
<organism evidence="4 6">
    <name type="scientific">Salinicoccus roseus</name>
    <dbReference type="NCBI Taxonomy" id="45670"/>
    <lineage>
        <taxon>Bacteria</taxon>
        <taxon>Bacillati</taxon>
        <taxon>Bacillota</taxon>
        <taxon>Bacilli</taxon>
        <taxon>Bacillales</taxon>
        <taxon>Staphylococcaceae</taxon>
        <taxon>Salinicoccus</taxon>
    </lineage>
</organism>
<dbReference type="Proteomes" id="UP000031546">
    <property type="component" value="Unassembled WGS sequence"/>
</dbReference>
<dbReference type="GeneID" id="77844353"/>
<evidence type="ECO:0000256" key="3">
    <source>
        <dbReference type="PIRSR" id="PIRSR603782-2"/>
    </source>
</evidence>
<reference evidence="5 7" key="4">
    <citation type="submission" date="2022-12" db="EMBL/GenBank/DDBJ databases">
        <title>Genome analysis and biological profiling of marine Salinicoccus roseus MOSEL-ME25.</title>
        <authorList>
            <person name="Mirza F.T."/>
            <person name="Xie Y."/>
            <person name="Shinwari Z.K."/>
        </authorList>
    </citation>
    <scope>NUCLEOTIDE SEQUENCE [LARGE SCALE GENOMIC DNA]</scope>
    <source>
        <strain evidence="5 7">MOSEL-ME25</strain>
    </source>
</reference>
<dbReference type="Pfam" id="PF02630">
    <property type="entry name" value="SCO1-SenC"/>
    <property type="match status" value="1"/>
</dbReference>
<dbReference type="AlphaFoldDB" id="A0A0C2HPR9"/>
<reference evidence="4 6" key="1">
    <citation type="submission" date="2015-01" db="EMBL/GenBank/DDBJ databases">
        <title>Genome sequences of high lactate-tolerant strain Salinicoccus roseus W12 with industrial interest.</title>
        <authorList>
            <person name="Wang H."/>
            <person name="Yu B."/>
        </authorList>
    </citation>
    <scope>NUCLEOTIDE SEQUENCE [LARGE SCALE GENOMIC DNA]</scope>
    <source>
        <strain evidence="4 6">W12</strain>
    </source>
</reference>
<dbReference type="EMBL" id="JXII01000002">
    <property type="protein sequence ID" value="KIH71511.1"/>
    <property type="molecule type" value="Genomic_DNA"/>
</dbReference>
<dbReference type="RefSeq" id="WP_040104975.1">
    <property type="nucleotide sequence ID" value="NZ_JABEVU030000001.1"/>
</dbReference>
<proteinExistence type="inferred from homology"/>
<keyword evidence="2" id="KW-0186">Copper</keyword>
<feature type="disulfide bond" description="Redox-active" evidence="3">
    <location>
        <begin position="78"/>
        <end position="82"/>
    </location>
</feature>
<dbReference type="InterPro" id="IPR036249">
    <property type="entry name" value="Thioredoxin-like_sf"/>
</dbReference>
<dbReference type="EMBL" id="JABEVU030000001">
    <property type="protein sequence ID" value="MDB0579588.1"/>
    <property type="molecule type" value="Genomic_DNA"/>
</dbReference>
<dbReference type="Gene3D" id="3.40.30.10">
    <property type="entry name" value="Glutaredoxin"/>
    <property type="match status" value="1"/>
</dbReference>
<dbReference type="OrthoDB" id="9811998at2"/>
<gene>
    <name evidence="5" type="ORF">F7P68_0003520</name>
    <name evidence="4" type="ORF">SN16_02220</name>
</gene>
<dbReference type="Proteomes" id="UP000527860">
    <property type="component" value="Unassembled WGS sequence"/>
</dbReference>
<feature type="binding site" evidence="2">
    <location>
        <position position="168"/>
    </location>
    <ligand>
        <name>Cu cation</name>
        <dbReference type="ChEBI" id="CHEBI:23378"/>
    </ligand>
</feature>
<dbReference type="STRING" id="45670.SN16_02220"/>
<feature type="binding site" evidence="2">
    <location>
        <position position="82"/>
    </location>
    <ligand>
        <name>Cu cation</name>
        <dbReference type="ChEBI" id="CHEBI:23378"/>
    </ligand>
</feature>
<reference evidence="5" key="3">
    <citation type="submission" date="2020-04" db="EMBL/GenBank/DDBJ databases">
        <authorList>
            <person name="Tanveer F."/>
            <person name="Xie Y."/>
            <person name="Shinwari Z.K."/>
        </authorList>
    </citation>
    <scope>NUCLEOTIDE SEQUENCE</scope>
    <source>
        <strain evidence="5">MOSEL-ME25</strain>
    </source>
</reference>
<evidence type="ECO:0000313" key="7">
    <source>
        <dbReference type="Proteomes" id="UP000527860"/>
    </source>
</evidence>
<evidence type="ECO:0000313" key="6">
    <source>
        <dbReference type="Proteomes" id="UP000031546"/>
    </source>
</evidence>
<dbReference type="InterPro" id="IPR003782">
    <property type="entry name" value="SCO1/SenC"/>
</dbReference>
<comment type="similarity">
    <text evidence="1">Belongs to the SCO1/2 family.</text>
</comment>
<feature type="binding site" evidence="2">
    <location>
        <position position="78"/>
    </location>
    <ligand>
        <name>Cu cation</name>
        <dbReference type="ChEBI" id="CHEBI:23378"/>
    </ligand>
</feature>
<keyword evidence="7" id="KW-1185">Reference proteome</keyword>
<dbReference type="GO" id="GO:0046872">
    <property type="term" value="F:metal ion binding"/>
    <property type="evidence" value="ECO:0007669"/>
    <property type="project" value="UniProtKB-KW"/>
</dbReference>
<dbReference type="PANTHER" id="PTHR12151">
    <property type="entry name" value="ELECTRON TRANSPORT PROTIN SCO1/SENC FAMILY MEMBER"/>
    <property type="match status" value="1"/>
</dbReference>
<evidence type="ECO:0000313" key="5">
    <source>
        <dbReference type="EMBL" id="MDB0579588.1"/>
    </source>
</evidence>
<evidence type="ECO:0000256" key="2">
    <source>
        <dbReference type="PIRSR" id="PIRSR603782-1"/>
    </source>
</evidence>
<protein>
    <submittedName>
        <fullName evidence="4">Electron transporter SenC</fullName>
    </submittedName>
    <submittedName>
        <fullName evidence="5">SCO family protein</fullName>
    </submittedName>
</protein>
<name>A0A0C2HPR9_9STAP</name>
<comment type="caution">
    <text evidence="4">The sequence shown here is derived from an EMBL/GenBank/DDBJ whole genome shotgun (WGS) entry which is preliminary data.</text>
</comment>
<dbReference type="CDD" id="cd02968">
    <property type="entry name" value="SCO"/>
    <property type="match status" value="1"/>
</dbReference>
<keyword evidence="3" id="KW-1015">Disulfide bond</keyword>
<dbReference type="PANTHER" id="PTHR12151:SF25">
    <property type="entry name" value="LINALOOL DEHYDRATASE_ISOMERASE DOMAIN-CONTAINING PROTEIN"/>
    <property type="match status" value="1"/>
</dbReference>
<sequence>MKKDIISIIIILLLGGLLFYISTDGFRIYTIEAERVESLKNEKPDFPDVGVVDNKGRAYPFDEFEGKYILMTFIYTSCETACPMMEANMKEVYDTFDAGAYSDDLVFLSTSFDTERDTVEVLDRYAEYFNADGDTWRMLRVPEASDLDTVLDTYGVTVIPEGDADYQHNTSFYLLGPDGGLVEVLDYRDIDGAVQTLDKYVGEAAS</sequence>
<evidence type="ECO:0000313" key="4">
    <source>
        <dbReference type="EMBL" id="KIH71511.1"/>
    </source>
</evidence>
<keyword evidence="2" id="KW-0479">Metal-binding</keyword>
<dbReference type="SUPFAM" id="SSF52833">
    <property type="entry name" value="Thioredoxin-like"/>
    <property type="match status" value="1"/>
</dbReference>